<dbReference type="PROSITE" id="PS50975">
    <property type="entry name" value="ATP_GRASP"/>
    <property type="match status" value="1"/>
</dbReference>
<dbReference type="InterPro" id="IPR050856">
    <property type="entry name" value="Biotin_carboxylase_complex"/>
</dbReference>
<proteinExistence type="predicted"/>
<accession>A0A382UCE6</accession>
<dbReference type="GO" id="GO:0046872">
    <property type="term" value="F:metal ion binding"/>
    <property type="evidence" value="ECO:0007669"/>
    <property type="project" value="InterPro"/>
</dbReference>
<dbReference type="PANTHER" id="PTHR18866:SF33">
    <property type="entry name" value="METHYLCROTONOYL-COA CARBOXYLASE SUBUNIT ALPHA, MITOCHONDRIAL-RELATED"/>
    <property type="match status" value="1"/>
</dbReference>
<keyword evidence="3" id="KW-0067">ATP-binding</keyword>
<dbReference type="Gene3D" id="3.30.470.20">
    <property type="entry name" value="ATP-grasp fold, B domain"/>
    <property type="match status" value="1"/>
</dbReference>
<evidence type="ECO:0000256" key="1">
    <source>
        <dbReference type="ARBA" id="ARBA00022598"/>
    </source>
</evidence>
<feature type="domain" description="ATP-grasp" evidence="5">
    <location>
        <begin position="120"/>
        <end position="267"/>
    </location>
</feature>
<dbReference type="PROSITE" id="PS00866">
    <property type="entry name" value="CPSASE_1"/>
    <property type="match status" value="1"/>
</dbReference>
<dbReference type="AlphaFoldDB" id="A0A382UCE6"/>
<dbReference type="EMBL" id="UINC01143175">
    <property type="protein sequence ID" value="SVD31946.1"/>
    <property type="molecule type" value="Genomic_DNA"/>
</dbReference>
<dbReference type="GO" id="GO:0005524">
    <property type="term" value="F:ATP binding"/>
    <property type="evidence" value="ECO:0007669"/>
    <property type="project" value="UniProtKB-KW"/>
</dbReference>
<protein>
    <recommendedName>
        <fullName evidence="8">ATP-grasp domain-containing protein</fullName>
    </recommendedName>
</protein>
<feature type="non-terminal residue" evidence="7">
    <location>
        <position position="267"/>
    </location>
</feature>
<evidence type="ECO:0000256" key="2">
    <source>
        <dbReference type="ARBA" id="ARBA00022741"/>
    </source>
</evidence>
<dbReference type="InterPro" id="IPR005479">
    <property type="entry name" value="CPAse_ATP-bd"/>
</dbReference>
<dbReference type="SUPFAM" id="SSF56059">
    <property type="entry name" value="Glutathione synthetase ATP-binding domain-like"/>
    <property type="match status" value="1"/>
</dbReference>
<reference evidence="7" key="1">
    <citation type="submission" date="2018-05" db="EMBL/GenBank/DDBJ databases">
        <authorList>
            <person name="Lanie J.A."/>
            <person name="Ng W.-L."/>
            <person name="Kazmierczak K.M."/>
            <person name="Andrzejewski T.M."/>
            <person name="Davidsen T.M."/>
            <person name="Wayne K.J."/>
            <person name="Tettelin H."/>
            <person name="Glass J.I."/>
            <person name="Rusch D."/>
            <person name="Podicherti R."/>
            <person name="Tsui H.-C.T."/>
            <person name="Winkler M.E."/>
        </authorList>
    </citation>
    <scope>NUCLEOTIDE SEQUENCE</scope>
</reference>
<dbReference type="Pfam" id="PF00289">
    <property type="entry name" value="Biotin_carb_N"/>
    <property type="match status" value="1"/>
</dbReference>
<dbReference type="FunFam" id="3.30.1490.20:FF:000003">
    <property type="entry name" value="acetyl-CoA carboxylase isoform X1"/>
    <property type="match status" value="1"/>
</dbReference>
<name>A0A382UCE6_9ZZZZ</name>
<evidence type="ECO:0008006" key="8">
    <source>
        <dbReference type="Google" id="ProtNLM"/>
    </source>
</evidence>
<keyword evidence="4" id="KW-0092">Biotin</keyword>
<evidence type="ECO:0000256" key="3">
    <source>
        <dbReference type="ARBA" id="ARBA00022840"/>
    </source>
</evidence>
<dbReference type="SUPFAM" id="SSF52440">
    <property type="entry name" value="PreATP-grasp domain"/>
    <property type="match status" value="1"/>
</dbReference>
<gene>
    <name evidence="7" type="ORF">METZ01_LOCUS384800</name>
</gene>
<dbReference type="PANTHER" id="PTHR18866">
    <property type="entry name" value="CARBOXYLASE:PYRUVATE/ACETYL-COA/PROPIONYL-COA CARBOXYLASE"/>
    <property type="match status" value="1"/>
</dbReference>
<dbReference type="FunFam" id="3.40.50.20:FF:000010">
    <property type="entry name" value="Propionyl-CoA carboxylase subunit alpha"/>
    <property type="match status" value="1"/>
</dbReference>
<dbReference type="InterPro" id="IPR005481">
    <property type="entry name" value="BC-like_N"/>
</dbReference>
<feature type="domain" description="Biotin carboxylation" evidence="6">
    <location>
        <begin position="1"/>
        <end position="267"/>
    </location>
</feature>
<dbReference type="InterPro" id="IPR016185">
    <property type="entry name" value="PreATP-grasp_dom_sf"/>
</dbReference>
<evidence type="ECO:0000259" key="5">
    <source>
        <dbReference type="PROSITE" id="PS50975"/>
    </source>
</evidence>
<dbReference type="GO" id="GO:0016874">
    <property type="term" value="F:ligase activity"/>
    <property type="evidence" value="ECO:0007669"/>
    <property type="project" value="UniProtKB-KW"/>
</dbReference>
<keyword evidence="2" id="KW-0547">Nucleotide-binding</keyword>
<sequence>MFNKILIANRGEIACRVIRTATSMGIKSVAVYSEIDADALHVQMADEAIQIGPAPAKDSYLDIGKVIQAAKLSGANAIHPGYGFLSENPALTEACEQNHITFIGPSAEAIQKMGSKSAAKQIMATAKVPLIPGYHGENQDGSLLKQQASDIGYPILLKAAAGGGGKGMRLVSEEAEFEPALAAAIRESMNAFNDDKMLVEKYLIEPRHIEIQIFCDQKDNAVYLSDRDCSVQRRHQKILEEAPAPGISNALREQMGEAAIRCARAIN</sequence>
<evidence type="ECO:0000259" key="6">
    <source>
        <dbReference type="PROSITE" id="PS50979"/>
    </source>
</evidence>
<dbReference type="Pfam" id="PF02786">
    <property type="entry name" value="CPSase_L_D2"/>
    <property type="match status" value="1"/>
</dbReference>
<dbReference type="InterPro" id="IPR011764">
    <property type="entry name" value="Biotin_carboxylation_dom"/>
</dbReference>
<dbReference type="PROSITE" id="PS50979">
    <property type="entry name" value="BC"/>
    <property type="match status" value="1"/>
</dbReference>
<evidence type="ECO:0000256" key="4">
    <source>
        <dbReference type="ARBA" id="ARBA00023267"/>
    </source>
</evidence>
<dbReference type="InterPro" id="IPR011761">
    <property type="entry name" value="ATP-grasp"/>
</dbReference>
<organism evidence="7">
    <name type="scientific">marine metagenome</name>
    <dbReference type="NCBI Taxonomy" id="408172"/>
    <lineage>
        <taxon>unclassified sequences</taxon>
        <taxon>metagenomes</taxon>
        <taxon>ecological metagenomes</taxon>
    </lineage>
</organism>
<evidence type="ECO:0000313" key="7">
    <source>
        <dbReference type="EMBL" id="SVD31946.1"/>
    </source>
</evidence>
<keyword evidence="1" id="KW-0436">Ligase</keyword>